<proteinExistence type="predicted"/>
<dbReference type="Proteomes" id="UP000199421">
    <property type="component" value="Unassembled WGS sequence"/>
</dbReference>
<protein>
    <submittedName>
        <fullName evidence="1">Uncharacterized protein</fullName>
    </submittedName>
</protein>
<name>A0A1H7WUU9_OLID1</name>
<gene>
    <name evidence="1" type="ORF">SAMN05661044_04686</name>
</gene>
<organism evidence="1 2">
    <name type="scientific">Olivibacter domesticus</name>
    <name type="common">Pseudosphingobacterium domesticum</name>
    <dbReference type="NCBI Taxonomy" id="407022"/>
    <lineage>
        <taxon>Bacteria</taxon>
        <taxon>Pseudomonadati</taxon>
        <taxon>Bacteroidota</taxon>
        <taxon>Sphingobacteriia</taxon>
        <taxon>Sphingobacteriales</taxon>
        <taxon>Sphingobacteriaceae</taxon>
        <taxon>Olivibacter</taxon>
    </lineage>
</organism>
<accession>A0A1H7WUU9</accession>
<evidence type="ECO:0000313" key="2">
    <source>
        <dbReference type="Proteomes" id="UP000199421"/>
    </source>
</evidence>
<dbReference type="RefSeq" id="WP_093329688.1">
    <property type="nucleotide sequence ID" value="NZ_FOAF01000009.1"/>
</dbReference>
<dbReference type="AlphaFoldDB" id="A0A1H7WUU9"/>
<sequence length="92" mass="10887">MSTLIHFVREKNIRDKFFCTADPQVIDKITFDHKTLISEGTQLRIHSKNYVVQSKIYTTADRGCINEWESHYYGKPAEYDNEVYFHVELEAI</sequence>
<reference evidence="2" key="1">
    <citation type="submission" date="2016-10" db="EMBL/GenBank/DDBJ databases">
        <authorList>
            <person name="Varghese N."/>
            <person name="Submissions S."/>
        </authorList>
    </citation>
    <scope>NUCLEOTIDE SEQUENCE [LARGE SCALE GENOMIC DNA]</scope>
    <source>
        <strain evidence="2">DSM 18733</strain>
    </source>
</reference>
<keyword evidence="2" id="KW-1185">Reference proteome</keyword>
<evidence type="ECO:0000313" key="1">
    <source>
        <dbReference type="EMBL" id="SEM25174.1"/>
    </source>
</evidence>
<dbReference type="EMBL" id="FOAF01000009">
    <property type="protein sequence ID" value="SEM25174.1"/>
    <property type="molecule type" value="Genomic_DNA"/>
</dbReference>